<accession>A0A7S1U8T6</accession>
<organism evidence="2">
    <name type="scientific">Phaeomonas parva</name>
    <dbReference type="NCBI Taxonomy" id="124430"/>
    <lineage>
        <taxon>Eukaryota</taxon>
        <taxon>Sar</taxon>
        <taxon>Stramenopiles</taxon>
        <taxon>Ochrophyta</taxon>
        <taxon>Pinguiophyceae</taxon>
        <taxon>Pinguiochrysidales</taxon>
        <taxon>Pinguiochrysidaceae</taxon>
        <taxon>Phaeomonas</taxon>
    </lineage>
</organism>
<gene>
    <name evidence="2" type="ORF">PPAR1163_LOCUS18956</name>
</gene>
<name>A0A7S1U8T6_9STRA</name>
<sequence length="135" mass="14489">MHGDDEDDEFDDTIIMDEDAPLYIAHKSHIHLYASSAGAAHDWAIALQNMNLRPHELARSREQDDAFGGDAAAAEDGDAAETDAAATARFQPRRMILDLSGALDPAAAEAATSGIESCFGSFWMPALEEGAVGWR</sequence>
<reference evidence="2" key="1">
    <citation type="submission" date="2021-01" db="EMBL/GenBank/DDBJ databases">
        <authorList>
            <person name="Corre E."/>
            <person name="Pelletier E."/>
            <person name="Niang G."/>
            <person name="Scheremetjew M."/>
            <person name="Finn R."/>
            <person name="Kale V."/>
            <person name="Holt S."/>
            <person name="Cochrane G."/>
            <person name="Meng A."/>
            <person name="Brown T."/>
            <person name="Cohen L."/>
        </authorList>
    </citation>
    <scope>NUCLEOTIDE SEQUENCE</scope>
    <source>
        <strain evidence="2">CCMP2877</strain>
    </source>
</reference>
<dbReference type="EMBL" id="HBGJ01030002">
    <property type="protein sequence ID" value="CAD9260578.1"/>
    <property type="molecule type" value="Transcribed_RNA"/>
</dbReference>
<evidence type="ECO:0000313" key="2">
    <source>
        <dbReference type="EMBL" id="CAD9260578.1"/>
    </source>
</evidence>
<evidence type="ECO:0000256" key="1">
    <source>
        <dbReference type="SAM" id="MobiDB-lite"/>
    </source>
</evidence>
<proteinExistence type="predicted"/>
<protein>
    <submittedName>
        <fullName evidence="2">Uncharacterized protein</fullName>
    </submittedName>
</protein>
<dbReference type="AlphaFoldDB" id="A0A7S1U8T6"/>
<feature type="region of interest" description="Disordered" evidence="1">
    <location>
        <begin position="58"/>
        <end position="85"/>
    </location>
</feature>